<feature type="region of interest" description="Disordered" evidence="5">
    <location>
        <begin position="683"/>
        <end position="709"/>
    </location>
</feature>
<dbReference type="InterPro" id="IPR000313">
    <property type="entry name" value="PWWP_dom"/>
</dbReference>
<evidence type="ECO:0000259" key="6">
    <source>
        <dbReference type="PROSITE" id="PS50812"/>
    </source>
</evidence>
<keyword evidence="1" id="KW-0805">Transcription regulation</keyword>
<organism evidence="7 8">
    <name type="scientific">Flemingia macrophylla</name>
    <dbReference type="NCBI Taxonomy" id="520843"/>
    <lineage>
        <taxon>Eukaryota</taxon>
        <taxon>Viridiplantae</taxon>
        <taxon>Streptophyta</taxon>
        <taxon>Embryophyta</taxon>
        <taxon>Tracheophyta</taxon>
        <taxon>Spermatophyta</taxon>
        <taxon>Magnoliopsida</taxon>
        <taxon>eudicotyledons</taxon>
        <taxon>Gunneridae</taxon>
        <taxon>Pentapetalae</taxon>
        <taxon>rosids</taxon>
        <taxon>fabids</taxon>
        <taxon>Fabales</taxon>
        <taxon>Fabaceae</taxon>
        <taxon>Papilionoideae</taxon>
        <taxon>50 kb inversion clade</taxon>
        <taxon>NPAAA clade</taxon>
        <taxon>indigoferoid/millettioid clade</taxon>
        <taxon>Phaseoleae</taxon>
        <taxon>Flemingia</taxon>
    </lineage>
</organism>
<gene>
    <name evidence="7" type="ORF">Fmac_006962</name>
</gene>
<dbReference type="Gene3D" id="2.30.30.140">
    <property type="match status" value="1"/>
</dbReference>
<dbReference type="PANTHER" id="PTHR10688:SF5">
    <property type="entry name" value="PWWP DOMAIN-CONTAINING PROTEIN 1-RELATED"/>
    <property type="match status" value="1"/>
</dbReference>
<evidence type="ECO:0000313" key="7">
    <source>
        <dbReference type="EMBL" id="KAL2345677.1"/>
    </source>
</evidence>
<dbReference type="PROSITE" id="PS50812">
    <property type="entry name" value="PWWP"/>
    <property type="match status" value="1"/>
</dbReference>
<evidence type="ECO:0000256" key="4">
    <source>
        <dbReference type="ARBA" id="ARBA00060746"/>
    </source>
</evidence>
<keyword evidence="3" id="KW-0539">Nucleus</keyword>
<comment type="caution">
    <text evidence="7">The sequence shown here is derived from an EMBL/GenBank/DDBJ whole genome shotgun (WGS) entry which is preliminary data.</text>
</comment>
<dbReference type="GO" id="GO:2000028">
    <property type="term" value="P:regulation of photoperiodism, flowering"/>
    <property type="evidence" value="ECO:0007669"/>
    <property type="project" value="UniProtKB-ARBA"/>
</dbReference>
<dbReference type="GO" id="GO:0035098">
    <property type="term" value="C:ESC/E(Z) complex"/>
    <property type="evidence" value="ECO:0007669"/>
    <property type="project" value="UniProtKB-ARBA"/>
</dbReference>
<accession>A0ABD1NDA3</accession>
<feature type="region of interest" description="Disordered" evidence="5">
    <location>
        <begin position="1"/>
        <end position="63"/>
    </location>
</feature>
<dbReference type="Pfam" id="PF00855">
    <property type="entry name" value="PWWP"/>
    <property type="match status" value="1"/>
</dbReference>
<dbReference type="SMART" id="SM00293">
    <property type="entry name" value="PWWP"/>
    <property type="match status" value="1"/>
</dbReference>
<keyword evidence="8" id="KW-1185">Reference proteome</keyword>
<evidence type="ECO:0000256" key="2">
    <source>
        <dbReference type="ARBA" id="ARBA00023163"/>
    </source>
</evidence>
<dbReference type="PANTHER" id="PTHR10688">
    <property type="entry name" value="PWWP DOMAIN-CONTAINING PROTEIN"/>
    <property type="match status" value="1"/>
</dbReference>
<feature type="domain" description="PWWP" evidence="6">
    <location>
        <begin position="91"/>
        <end position="152"/>
    </location>
</feature>
<evidence type="ECO:0000313" key="8">
    <source>
        <dbReference type="Proteomes" id="UP001603857"/>
    </source>
</evidence>
<feature type="compositionally biased region" description="Basic and acidic residues" evidence="5">
    <location>
        <begin position="690"/>
        <end position="709"/>
    </location>
</feature>
<sequence>MTELHSQHNAATAPKADDRVASDSPRVSPNNNPDDASTQEFRVRVCSDGNAPENDSDKFTGSDSKSLLSEFDEYVAAERQVTRDLGFGFEVGDMVWGKVKSHPWWPGHIYNEAFASPSVRRSKRDGHFLVAFFGDSSYGWFEPAELIPFDANFAEKSQQTNSRTFLRAVEEAVDEACRRRGLGLACRCRNADNFSPANVEGYFCVDVEDYEPGGLYSDLQIRKARDSFKPDEALAFVKQLAVAPYDTSGSGSIEFSNNKATLSAYRKAVFEQFDEPYAQAFGVQPSRPTHPHSNPLDQPGNVRHPPRAPLSGPLVIADTSGGGKNTTKSVKVKEALKKDRYLLKRRDYPNNSVQLAYKEDKIDPAAHYVIQNRAPAAPLTPHDFEKQADTGFTSHDGAASILDAKEALIGQVQADDCSLPTHAISDAKPHLDKGKESAEVTHGFERDDATRKSMVRSDLPGELALLSNVDEISQPSHLENQVSVDAKHDGNAKVSGPCEDFKKVEQEPMTIADGLNDMHQVKNENNICGLPVEAKLHKINAMKKIKSHKRPADALNSKTSAVGQGKKKKKRDLNSQPTLGSLEKHSMFGKSVHLSGKSTGKVVSPREDFSVEQVEADVNTRNLLAMDTIGNANFELPQLLGDLQALALNPYHGIEKKIPAAVQQFFLRFRSLVYQKSLVVSPPTADTEAPEVRDTKSPSRVRVSDNPDEYVRSSPVVKSVKHIGRPVDPTKAGWKRAPSDRQEEMAAKRLKKIKDLKAHGLEKVATNPKIAEARREDGKESIPQAPSKLVKLDTTKKLDHPTKTVEPTKPTTLMIKFPPKASLPSIAELKAKFVRFGPMDQTGFRVSWDSSSCRVVFLHKADAQAAHDHCLANQSFFGGMSVKCSLREFGDSAPGVSEVAKAKGDDGANETPRIKDPAVVHRQTSASLHHPLPQPIQLKSCLKKSTGEELGQVMGNGSSSKGNPRVKFLLGGEESSRGDQSMVGSRTRNNFNNDSFADAGAPPVATDFNSKNVQKVTLQPSMTIPPPVTQFTKIPQHNFRNSELAMAPRNSPIFINTNASATAPTVDISQQMIHLLTRCSDVVTNLTGLLGYVPYHPL</sequence>
<dbReference type="SUPFAM" id="SSF63748">
    <property type="entry name" value="Tudor/PWWP/MBT"/>
    <property type="match status" value="1"/>
</dbReference>
<evidence type="ECO:0000256" key="5">
    <source>
        <dbReference type="SAM" id="MobiDB-lite"/>
    </source>
</evidence>
<feature type="region of interest" description="Disordered" evidence="5">
    <location>
        <begin position="421"/>
        <end position="442"/>
    </location>
</feature>
<proteinExistence type="inferred from homology"/>
<dbReference type="CDD" id="cd05162">
    <property type="entry name" value="PWWP"/>
    <property type="match status" value="1"/>
</dbReference>
<dbReference type="InterPro" id="IPR052657">
    <property type="entry name" value="PDP_family_Arabidopsis"/>
</dbReference>
<feature type="region of interest" description="Disordered" evidence="5">
    <location>
        <begin position="281"/>
        <end position="309"/>
    </location>
</feature>
<dbReference type="FunFam" id="2.30.30.140:FF:000115">
    <property type="entry name" value="Tudor/PWWP/MBT superfamily protein"/>
    <property type="match status" value="1"/>
</dbReference>
<feature type="region of interest" description="Disordered" evidence="5">
    <location>
        <begin position="546"/>
        <end position="586"/>
    </location>
</feature>
<reference evidence="7 8" key="1">
    <citation type="submission" date="2024-08" db="EMBL/GenBank/DDBJ databases">
        <title>Insights into the chromosomal genome structure of Flemingia macrophylla.</title>
        <authorList>
            <person name="Ding Y."/>
            <person name="Zhao Y."/>
            <person name="Bi W."/>
            <person name="Wu M."/>
            <person name="Zhao G."/>
            <person name="Gong Y."/>
            <person name="Li W."/>
            <person name="Zhang P."/>
        </authorList>
    </citation>
    <scope>NUCLEOTIDE SEQUENCE [LARGE SCALE GENOMIC DNA]</scope>
    <source>
        <strain evidence="7">DYQJB</strain>
        <tissue evidence="7">Leaf</tissue>
    </source>
</reference>
<dbReference type="Proteomes" id="UP001603857">
    <property type="component" value="Unassembled WGS sequence"/>
</dbReference>
<evidence type="ECO:0000256" key="3">
    <source>
        <dbReference type="ARBA" id="ARBA00023242"/>
    </source>
</evidence>
<dbReference type="EMBL" id="JBGMDY010000002">
    <property type="protein sequence ID" value="KAL2345677.1"/>
    <property type="molecule type" value="Genomic_DNA"/>
</dbReference>
<dbReference type="GO" id="GO:0006355">
    <property type="term" value="P:regulation of DNA-templated transcription"/>
    <property type="evidence" value="ECO:0007669"/>
    <property type="project" value="UniProtKB-ARBA"/>
</dbReference>
<feature type="compositionally biased region" description="Basic and acidic residues" evidence="5">
    <location>
        <begin position="425"/>
        <end position="442"/>
    </location>
</feature>
<feature type="compositionally biased region" description="Polar residues" evidence="5">
    <location>
        <begin position="25"/>
        <end position="40"/>
    </location>
</feature>
<dbReference type="GO" id="GO:0040029">
    <property type="term" value="P:epigenetic regulation of gene expression"/>
    <property type="evidence" value="ECO:0007669"/>
    <property type="project" value="UniProtKB-ARBA"/>
</dbReference>
<dbReference type="AlphaFoldDB" id="A0ABD1NDA3"/>
<protein>
    <recommendedName>
        <fullName evidence="6">PWWP domain-containing protein</fullName>
    </recommendedName>
</protein>
<comment type="similarity">
    <text evidence="4">Belongs to the PDP family.</text>
</comment>
<evidence type="ECO:0000256" key="1">
    <source>
        <dbReference type="ARBA" id="ARBA00023015"/>
    </source>
</evidence>
<keyword evidence="2" id="KW-0804">Transcription</keyword>
<name>A0ABD1NDA3_9FABA</name>